<dbReference type="GO" id="GO:0005737">
    <property type="term" value="C:cytoplasm"/>
    <property type="evidence" value="ECO:0007669"/>
    <property type="project" value="UniProtKB-SubCell"/>
</dbReference>
<dbReference type="GO" id="GO:0006457">
    <property type="term" value="P:protein folding"/>
    <property type="evidence" value="ECO:0007669"/>
    <property type="project" value="InterPro"/>
</dbReference>
<comment type="function">
    <text evidence="4">Involved in urease metallocenter assembly. Binds nickel. Probably functions as a nickel donor during metallocenter assembly.</text>
</comment>
<evidence type="ECO:0000313" key="7">
    <source>
        <dbReference type="Proteomes" id="UP001378188"/>
    </source>
</evidence>
<keyword evidence="7" id="KW-1185">Reference proteome</keyword>
<dbReference type="NCBIfam" id="NF009752">
    <property type="entry name" value="PRK13261.1-2"/>
    <property type="match status" value="1"/>
</dbReference>
<reference evidence="6 7" key="1">
    <citation type="submission" date="2024-02" db="EMBL/GenBank/DDBJ databases">
        <title>Genome analysis and characterization of Microbaculum marinisediminis sp. nov., isolated from marine sediment.</title>
        <authorList>
            <person name="Du Z.-J."/>
            <person name="Ye Y.-Q."/>
            <person name="Zhang Z.-R."/>
            <person name="Yuan S.-M."/>
            <person name="Zhang X.-Y."/>
        </authorList>
    </citation>
    <scope>NUCLEOTIDE SEQUENCE [LARGE SCALE GENOMIC DNA]</scope>
    <source>
        <strain evidence="6 7">SDUM1044001</strain>
    </source>
</reference>
<evidence type="ECO:0000259" key="5">
    <source>
        <dbReference type="SMART" id="SM00988"/>
    </source>
</evidence>
<dbReference type="HAMAP" id="MF_00822">
    <property type="entry name" value="UreE"/>
    <property type="match status" value="1"/>
</dbReference>
<comment type="caution">
    <text evidence="6">The sequence shown here is derived from an EMBL/GenBank/DDBJ whole genome shotgun (WGS) entry which is preliminary data.</text>
</comment>
<evidence type="ECO:0000256" key="4">
    <source>
        <dbReference type="HAMAP-Rule" id="MF_00822"/>
    </source>
</evidence>
<dbReference type="InterPro" id="IPR004029">
    <property type="entry name" value="UreE_N"/>
</dbReference>
<feature type="domain" description="UreE urease accessory N-terminal" evidence="5">
    <location>
        <begin position="16"/>
        <end position="78"/>
    </location>
</feature>
<evidence type="ECO:0000313" key="6">
    <source>
        <dbReference type="EMBL" id="MEJ8570061.1"/>
    </source>
</evidence>
<protein>
    <recommendedName>
        <fullName evidence="4">Urease accessory protein UreE</fullName>
    </recommendedName>
</protein>
<dbReference type="Pfam" id="PF02814">
    <property type="entry name" value="UreE_N"/>
    <property type="match status" value="1"/>
</dbReference>
<accession>A0AAW9RJX9</accession>
<dbReference type="Gene3D" id="2.60.260.20">
    <property type="entry name" value="Urease metallochaperone UreE, N-terminal domain"/>
    <property type="match status" value="1"/>
</dbReference>
<dbReference type="EMBL" id="JAZHOF010000001">
    <property type="protein sequence ID" value="MEJ8570061.1"/>
    <property type="molecule type" value="Genomic_DNA"/>
</dbReference>
<name>A0AAW9RJX9_9HYPH</name>
<comment type="subcellular location">
    <subcellularLocation>
        <location evidence="4">Cytoplasm</location>
    </subcellularLocation>
</comment>
<dbReference type="Proteomes" id="UP001378188">
    <property type="component" value="Unassembled WGS sequence"/>
</dbReference>
<dbReference type="InterPro" id="IPR012406">
    <property type="entry name" value="UreE"/>
</dbReference>
<keyword evidence="1 4" id="KW-0963">Cytoplasm</keyword>
<comment type="similarity">
    <text evidence="4">Belongs to the UreE family.</text>
</comment>
<dbReference type="AlphaFoldDB" id="A0AAW9RJX9"/>
<dbReference type="InterPro" id="IPR036118">
    <property type="entry name" value="UreE_N_sf"/>
</dbReference>
<proteinExistence type="inferred from homology"/>
<gene>
    <name evidence="4 6" type="primary">ureE</name>
    <name evidence="6" type="ORF">V3328_01145</name>
</gene>
<sequence>MVRIDSVVGSRLDPGLSDRIHHLEHHDAVEYVRLPTADTARKRLRVTTDRGTDCAIAIPRSQSLFDGAVLSLGDDRAIVLRVLEERWLRLRPATAADALELGYSAGNLHWRVRFDGGDLLVALEGPVEGYLARIAPLIEAGRVSPVGPEPGEP</sequence>
<organism evidence="6 7">
    <name type="scientific">Microbaculum marinum</name>
    <dbReference type="NCBI Taxonomy" id="1764581"/>
    <lineage>
        <taxon>Bacteria</taxon>
        <taxon>Pseudomonadati</taxon>
        <taxon>Pseudomonadota</taxon>
        <taxon>Alphaproteobacteria</taxon>
        <taxon>Hyphomicrobiales</taxon>
        <taxon>Tepidamorphaceae</taxon>
        <taxon>Microbaculum</taxon>
    </lineage>
</organism>
<dbReference type="SUPFAM" id="SSF69287">
    <property type="entry name" value="Urease metallochaperone UreE, N-terminal domain"/>
    <property type="match status" value="1"/>
</dbReference>
<evidence type="ECO:0000256" key="2">
    <source>
        <dbReference type="ARBA" id="ARBA00022596"/>
    </source>
</evidence>
<dbReference type="GO" id="GO:0051082">
    <property type="term" value="F:unfolded protein binding"/>
    <property type="evidence" value="ECO:0007669"/>
    <property type="project" value="UniProtKB-UniRule"/>
</dbReference>
<dbReference type="GO" id="GO:0016151">
    <property type="term" value="F:nickel cation binding"/>
    <property type="evidence" value="ECO:0007669"/>
    <property type="project" value="UniProtKB-UniRule"/>
</dbReference>
<dbReference type="SMART" id="SM00988">
    <property type="entry name" value="UreE_N"/>
    <property type="match status" value="1"/>
</dbReference>
<keyword evidence="2 4" id="KW-0533">Nickel</keyword>
<evidence type="ECO:0000256" key="3">
    <source>
        <dbReference type="ARBA" id="ARBA00023186"/>
    </source>
</evidence>
<keyword evidence="3 4" id="KW-0143">Chaperone</keyword>
<dbReference type="RefSeq" id="WP_340327800.1">
    <property type="nucleotide sequence ID" value="NZ_JAZHOF010000001.1"/>
</dbReference>
<evidence type="ECO:0000256" key="1">
    <source>
        <dbReference type="ARBA" id="ARBA00022490"/>
    </source>
</evidence>